<name>A0A7X6BHR0_9SPHN</name>
<organism evidence="1 2">
    <name type="scientific">Sphingomonas kaistensis</name>
    <dbReference type="NCBI Taxonomy" id="298708"/>
    <lineage>
        <taxon>Bacteria</taxon>
        <taxon>Pseudomonadati</taxon>
        <taxon>Pseudomonadota</taxon>
        <taxon>Alphaproteobacteria</taxon>
        <taxon>Sphingomonadales</taxon>
        <taxon>Sphingomonadaceae</taxon>
        <taxon>Sphingomonas</taxon>
    </lineage>
</organism>
<gene>
    <name evidence="1" type="ORF">GGQ97_002160</name>
</gene>
<sequence>MVAASAWPDLPLLRIGTVAAGHVPRYDVAAPG</sequence>
<accession>A0A7X6BHR0</accession>
<keyword evidence="2" id="KW-1185">Reference proteome</keyword>
<proteinExistence type="predicted"/>
<protein>
    <submittedName>
        <fullName evidence="1">Uncharacterized protein</fullName>
    </submittedName>
</protein>
<evidence type="ECO:0000313" key="1">
    <source>
        <dbReference type="EMBL" id="NJC06367.1"/>
    </source>
</evidence>
<dbReference type="EMBL" id="JAATJC010000001">
    <property type="protein sequence ID" value="NJC06367.1"/>
    <property type="molecule type" value="Genomic_DNA"/>
</dbReference>
<comment type="caution">
    <text evidence="1">The sequence shown here is derived from an EMBL/GenBank/DDBJ whole genome shotgun (WGS) entry which is preliminary data.</text>
</comment>
<dbReference type="Proteomes" id="UP000558192">
    <property type="component" value="Unassembled WGS sequence"/>
</dbReference>
<dbReference type="AlphaFoldDB" id="A0A7X6BHR0"/>
<reference evidence="1 2" key="1">
    <citation type="submission" date="2020-03" db="EMBL/GenBank/DDBJ databases">
        <title>Genomic Encyclopedia of Type Strains, Phase IV (KMG-IV): sequencing the most valuable type-strain genomes for metagenomic binning, comparative biology and taxonomic classification.</title>
        <authorList>
            <person name="Goeker M."/>
        </authorList>
    </citation>
    <scope>NUCLEOTIDE SEQUENCE [LARGE SCALE GENOMIC DNA]</scope>
    <source>
        <strain evidence="1 2">DSM 16846</strain>
    </source>
</reference>
<evidence type="ECO:0000313" key="2">
    <source>
        <dbReference type="Proteomes" id="UP000558192"/>
    </source>
</evidence>